<evidence type="ECO:0000256" key="1">
    <source>
        <dbReference type="SAM" id="MobiDB-lite"/>
    </source>
</evidence>
<proteinExistence type="predicted"/>
<keyword evidence="2" id="KW-0812">Transmembrane</keyword>
<accession>A0ABM5AEX9</accession>
<feature type="transmembrane region" description="Helical" evidence="2">
    <location>
        <begin position="106"/>
        <end position="125"/>
    </location>
</feature>
<sequence length="386" mass="41895">MGSLRVSQYHQLQDGISPVPLCWRSSSPPCSASSTFSSSLKFPGSTGSCSVPRCCKHGDHLMARVGIKLFLEKLLPDDLAQEGSAQQQVLHEGGPLHGPRWNVVDLLLLVFCICFLVACVLYLHITRVQLFSTDVFAPRVYKQTDRKDEQRPASQLGEATWSPRVAIGLRDQQRSLFRRARYPVTLFSRMPDHPDPHRLAYFHSGLDLLRRPRMCGGLSALGLELQPQQVPGGPDTRQPEHTASHFTLRVCAPRPALRPGGNASTGHLPASVLPAQNDPAPRAHRVLHPGPRAQRLHPGLGGWRGVQARLQAHHGHPAVLVNAGPAHLAGGCHAAAGLLLDSTGKMRSVCFRNGGVRQRSPWGGAVRVEGLVLGQDGDQGKLSTVL</sequence>
<keyword evidence="2" id="KW-1133">Transmembrane helix</keyword>
<gene>
    <name evidence="4" type="primary">LOC140598718</name>
</gene>
<dbReference type="RefSeq" id="XP_072613345.1">
    <property type="nucleotide sequence ID" value="XM_072757244.1"/>
</dbReference>
<name>A0ABM5AEX9_VULVU</name>
<feature type="region of interest" description="Disordered" evidence="1">
    <location>
        <begin position="259"/>
        <end position="292"/>
    </location>
</feature>
<evidence type="ECO:0000256" key="2">
    <source>
        <dbReference type="SAM" id="Phobius"/>
    </source>
</evidence>
<reference evidence="4" key="1">
    <citation type="submission" date="2025-08" db="UniProtKB">
        <authorList>
            <consortium name="RefSeq"/>
        </authorList>
    </citation>
    <scope>IDENTIFICATION</scope>
    <source>
        <tissue evidence="4">Cell line</tissue>
    </source>
</reference>
<dbReference type="Proteomes" id="UP001652641">
    <property type="component" value="Chromosome 4"/>
</dbReference>
<keyword evidence="2" id="KW-0472">Membrane</keyword>
<keyword evidence="3" id="KW-1185">Reference proteome</keyword>
<protein>
    <submittedName>
        <fullName evidence="4">Uncharacterized protein</fullName>
    </submittedName>
</protein>
<evidence type="ECO:0000313" key="3">
    <source>
        <dbReference type="Proteomes" id="UP001652641"/>
    </source>
</evidence>
<dbReference type="GeneID" id="140598718"/>
<organism evidence="3 4">
    <name type="scientific">Vulpes vulpes</name>
    <name type="common">Red fox</name>
    <dbReference type="NCBI Taxonomy" id="9627"/>
    <lineage>
        <taxon>Eukaryota</taxon>
        <taxon>Metazoa</taxon>
        <taxon>Chordata</taxon>
        <taxon>Craniata</taxon>
        <taxon>Vertebrata</taxon>
        <taxon>Euteleostomi</taxon>
        <taxon>Mammalia</taxon>
        <taxon>Eutheria</taxon>
        <taxon>Laurasiatheria</taxon>
        <taxon>Carnivora</taxon>
        <taxon>Caniformia</taxon>
        <taxon>Canidae</taxon>
        <taxon>Vulpes</taxon>
    </lineage>
</organism>
<evidence type="ECO:0000313" key="4">
    <source>
        <dbReference type="RefSeq" id="XP_072613345.1"/>
    </source>
</evidence>